<dbReference type="RefSeq" id="WP_017799667.1">
    <property type="nucleotide sequence ID" value="NZ_JAGGMQ010000001.1"/>
</dbReference>
<dbReference type="InterPro" id="IPR010982">
    <property type="entry name" value="Lambda_DNA-bd_dom_sf"/>
</dbReference>
<protein>
    <submittedName>
        <fullName evidence="2">DNA-binding XRE family transcriptional regulator</fullName>
    </submittedName>
</protein>
<keyword evidence="2" id="KW-0238">DNA-binding</keyword>
<reference evidence="3" key="2">
    <citation type="submission" date="2023-07" db="EMBL/GenBank/DDBJ databases">
        <title>Genome mining of underrepresented organisms for secondary metabolites.</title>
        <authorList>
            <person name="D'Agostino P.M."/>
        </authorList>
    </citation>
    <scope>NUCLEOTIDE SEQUENCE [LARGE SCALE GENOMIC DNA]</scope>
    <source>
        <strain evidence="3">WS4403</strain>
    </source>
</reference>
<comment type="caution">
    <text evidence="2">The sequence shown here is derived from an EMBL/GenBank/DDBJ whole genome shotgun (WGS) entry which is preliminary data.</text>
</comment>
<keyword evidence="3" id="KW-1185">Reference proteome</keyword>
<evidence type="ECO:0000259" key="1">
    <source>
        <dbReference type="PROSITE" id="PS50943"/>
    </source>
</evidence>
<name>A0ABS4P9T1_9GAMM</name>
<dbReference type="EMBL" id="JAGGMQ010000001">
    <property type="protein sequence ID" value="MBP2168880.1"/>
    <property type="molecule type" value="Genomic_DNA"/>
</dbReference>
<evidence type="ECO:0000313" key="2">
    <source>
        <dbReference type="EMBL" id="MBP2168880.1"/>
    </source>
</evidence>
<feature type="domain" description="HTH cro/C1-type" evidence="1">
    <location>
        <begin position="33"/>
        <end position="87"/>
    </location>
</feature>
<reference evidence="2 3" key="1">
    <citation type="submission" date="2021-03" db="EMBL/GenBank/DDBJ databases">
        <authorList>
            <person name="D'Agostino P."/>
            <person name="Huntemann M."/>
            <person name="Clum A."/>
            <person name="Spunde A."/>
            <person name="Palaniappan K."/>
            <person name="Ritter S."/>
            <person name="Mikhailova N."/>
            <person name="Chen I.-M."/>
            <person name="Stamatis D."/>
            <person name="Reddy T."/>
            <person name="O'Malley R."/>
            <person name="Daum C."/>
            <person name="Shapiro N."/>
            <person name="Ivanova N."/>
            <person name="Kyrpides N."/>
            <person name="Woyke T."/>
        </authorList>
    </citation>
    <scope>NUCLEOTIDE SEQUENCE [LARGE SCALE GENOMIC DNA]</scope>
    <source>
        <strain evidence="2 3">WS4403</strain>
    </source>
</reference>
<dbReference type="Gene3D" id="1.10.260.40">
    <property type="entry name" value="lambda repressor-like DNA-binding domains"/>
    <property type="match status" value="1"/>
</dbReference>
<dbReference type="Pfam" id="PF01381">
    <property type="entry name" value="HTH_3"/>
    <property type="match status" value="1"/>
</dbReference>
<dbReference type="SUPFAM" id="SSF47413">
    <property type="entry name" value="lambda repressor-like DNA-binding domains"/>
    <property type="match status" value="1"/>
</dbReference>
<dbReference type="InterPro" id="IPR001387">
    <property type="entry name" value="Cro/C1-type_HTH"/>
</dbReference>
<gene>
    <name evidence="2" type="ORF">J2125_002072</name>
</gene>
<sequence length="100" mass="11255">MGKNLDNMLAELSASRRQHVEQLADEMLLEVQLYRLREELQLTQQALASKMGISQPTIAAIEKRGNDIKLSTMKRYVAALGGTIHINIEFPDGHHIALEM</sequence>
<proteinExistence type="predicted"/>
<accession>A0ABS4P9T1</accession>
<dbReference type="CDD" id="cd00093">
    <property type="entry name" value="HTH_XRE"/>
    <property type="match status" value="1"/>
</dbReference>
<dbReference type="SMART" id="SM00530">
    <property type="entry name" value="HTH_XRE"/>
    <property type="match status" value="1"/>
</dbReference>
<dbReference type="PROSITE" id="PS50943">
    <property type="entry name" value="HTH_CROC1"/>
    <property type="match status" value="1"/>
</dbReference>
<dbReference type="Proteomes" id="UP001195624">
    <property type="component" value="Unassembled WGS sequence"/>
</dbReference>
<dbReference type="GO" id="GO:0003677">
    <property type="term" value="F:DNA binding"/>
    <property type="evidence" value="ECO:0007669"/>
    <property type="project" value="UniProtKB-KW"/>
</dbReference>
<organism evidence="2 3">
    <name type="scientific">Winslowiella toletana</name>
    <dbReference type="NCBI Taxonomy" id="92490"/>
    <lineage>
        <taxon>Bacteria</taxon>
        <taxon>Pseudomonadati</taxon>
        <taxon>Pseudomonadota</taxon>
        <taxon>Gammaproteobacteria</taxon>
        <taxon>Enterobacterales</taxon>
        <taxon>Erwiniaceae</taxon>
        <taxon>Winslowiella</taxon>
    </lineage>
</organism>
<evidence type="ECO:0000313" key="3">
    <source>
        <dbReference type="Proteomes" id="UP001195624"/>
    </source>
</evidence>